<evidence type="ECO:0000256" key="1">
    <source>
        <dbReference type="SAM" id="MobiDB-lite"/>
    </source>
</evidence>
<feature type="compositionally biased region" description="Acidic residues" evidence="1">
    <location>
        <begin position="226"/>
        <end position="242"/>
    </location>
</feature>
<dbReference type="EMBL" id="AFQF01003186">
    <property type="protein sequence ID" value="EGU76721.1"/>
    <property type="molecule type" value="Genomic_DNA"/>
</dbReference>
<proteinExistence type="predicted"/>
<dbReference type="STRING" id="660025.F9G260"/>
<feature type="region of interest" description="Disordered" evidence="1">
    <location>
        <begin position="314"/>
        <end position="336"/>
    </location>
</feature>
<dbReference type="Pfam" id="PF10336">
    <property type="entry name" value="DUF2420"/>
    <property type="match status" value="1"/>
</dbReference>
<accession>F9G260</accession>
<dbReference type="InterPro" id="IPR018822">
    <property type="entry name" value="UPF0646"/>
</dbReference>
<dbReference type="AlphaFoldDB" id="F9G260"/>
<feature type="compositionally biased region" description="Acidic residues" evidence="1">
    <location>
        <begin position="783"/>
        <end position="800"/>
    </location>
</feature>
<reference evidence="3" key="1">
    <citation type="journal article" date="2012" name="Mol. Plant Microbe Interact.">
        <title>A highly conserved effector in Fusarium oxysporum is required for full virulence on Arabidopsis.</title>
        <authorList>
            <person name="Thatcher L.F."/>
            <person name="Gardiner D.M."/>
            <person name="Kazan K."/>
            <person name="Manners J."/>
        </authorList>
    </citation>
    <scope>NUCLEOTIDE SEQUENCE [LARGE SCALE GENOMIC DNA]</scope>
    <source>
        <strain evidence="3">Fo5176</strain>
    </source>
</reference>
<protein>
    <submittedName>
        <fullName evidence="3">Uncharacterized protein</fullName>
    </submittedName>
</protein>
<feature type="compositionally biased region" description="Acidic residues" evidence="1">
    <location>
        <begin position="286"/>
        <end position="298"/>
    </location>
</feature>
<feature type="compositionally biased region" description="Low complexity" evidence="1">
    <location>
        <begin position="745"/>
        <end position="754"/>
    </location>
</feature>
<feature type="compositionally biased region" description="Acidic residues" evidence="1">
    <location>
        <begin position="184"/>
        <end position="193"/>
    </location>
</feature>
<feature type="compositionally biased region" description="Acidic residues" evidence="1">
    <location>
        <begin position="512"/>
        <end position="521"/>
    </location>
</feature>
<keyword evidence="2" id="KW-0472">Membrane</keyword>
<feature type="compositionally biased region" description="Acidic residues" evidence="1">
    <location>
        <begin position="729"/>
        <end position="738"/>
    </location>
</feature>
<feature type="compositionally biased region" description="Basic and acidic residues" evidence="1">
    <location>
        <begin position="314"/>
        <end position="335"/>
    </location>
</feature>
<name>F9G260_FUSOF</name>
<feature type="transmembrane region" description="Helical" evidence="2">
    <location>
        <begin position="841"/>
        <end position="861"/>
    </location>
</feature>
<keyword evidence="2" id="KW-0812">Transmembrane</keyword>
<feature type="compositionally biased region" description="Basic and acidic residues" evidence="1">
    <location>
        <begin position="129"/>
        <end position="147"/>
    </location>
</feature>
<feature type="compositionally biased region" description="Basic and acidic residues" evidence="1">
    <location>
        <begin position="267"/>
        <end position="276"/>
    </location>
</feature>
<feature type="region of interest" description="Disordered" evidence="1">
    <location>
        <begin position="729"/>
        <end position="822"/>
    </location>
</feature>
<organism evidence="3">
    <name type="scientific">Fusarium oxysporum (strain Fo5176)</name>
    <name type="common">Fusarium vascular wilt</name>
    <dbReference type="NCBI Taxonomy" id="660025"/>
    <lineage>
        <taxon>Eukaryota</taxon>
        <taxon>Fungi</taxon>
        <taxon>Dikarya</taxon>
        <taxon>Ascomycota</taxon>
        <taxon>Pezizomycotina</taxon>
        <taxon>Sordariomycetes</taxon>
        <taxon>Hypocreomycetidae</taxon>
        <taxon>Hypocreales</taxon>
        <taxon>Nectriaceae</taxon>
        <taxon>Fusarium</taxon>
        <taxon>Fusarium oxysporum species complex</taxon>
    </lineage>
</organism>
<sequence>MTEIEMDIDMAKPVLDGKIEDDFIDFDTDMVDSNHDLQKNDDNLESMDREMQEDEDAVNHEAYETNGITGEDVDFDLHDVEDTANSPEHVDYEVTEAPELGTQGPIQTAQPPDEDVPENEENVEILDEIIVHGDAVSDDHESTHEIDYEFEDNAESEDSHQDEKTAAASRATRSEPNGTAGAAEEQDDHEPENDATATGQELSDHTGDENNISSHNDQNEPRDPKEEEAEPDDEVATGEAEAEDVKADEYNVENTHASDDNDEIHDGEDANSHEETTTLASGQNDETTEAVEEAEDHDYDVGEHVADAYDEHATTDTDHVDHSATGEDSNGKTDEGFPAITVQYKGDEFPMFSTTTHGFFANTSVLDEPLEKLIAGLRSELENEIAEDDDLVLQVDELGLELVETTQGETMSNVTLRQILEIFDLLVKNQDPDGSRPLYAYLFTKPNAEKRFEYLVESATAGKGLDEVIHLFETPMTAGTSMLETAATIDGVHEELDEFDSPIDDEHHSEIDEAENEDEYLEGEHANPDATGSEGQEFKDQEVDDHEVNSQQANNQDGHYEDDQDNINVATDTQIEISVNASAVDLEDPETAVDSLTAADEDGLEQNGKATSLFSTFLCCYYPDFCLCAPCVSEYVENHNKDEAEFRKTVKCNYGTMQILSPKVQYLRPHQSKHHRSLSDFSTTYSFNNTDEFTPARADSEIDPFANFELDEEAEFNGDVALGENTETQDEVNVDAEPEPLHAQTNDTSTTTTLQEEEEASSFNVDLGVASATVETAEKSKTDDDDLDEIDWRDEHEPEDQAPSTPSAAGKRARGDDDDVDAEDEQAAGNMMHSGYLNSTVRSLTFVIVLNAIVAEVFLVVRMQHVLNDTIWVTETHTSGFWVGQRKILCISAFYEVELDSGH</sequence>
<feature type="region of interest" description="Disordered" evidence="1">
    <location>
        <begin position="95"/>
        <end position="298"/>
    </location>
</feature>
<comment type="caution">
    <text evidence="3">The sequence shown here is derived from an EMBL/GenBank/DDBJ whole genome shotgun (WGS) entry which is preliminary data.</text>
</comment>
<evidence type="ECO:0000256" key="2">
    <source>
        <dbReference type="SAM" id="Phobius"/>
    </source>
</evidence>
<gene>
    <name evidence="3" type="ORF">FOXB_12742</name>
</gene>
<feature type="region of interest" description="Disordered" evidence="1">
    <location>
        <begin position="511"/>
        <end position="562"/>
    </location>
</feature>
<evidence type="ECO:0000313" key="3">
    <source>
        <dbReference type="EMBL" id="EGU76721.1"/>
    </source>
</evidence>
<dbReference type="OrthoDB" id="5339076at2759"/>
<keyword evidence="2" id="KW-1133">Transmembrane helix</keyword>
<feature type="compositionally biased region" description="Acidic residues" evidence="1">
    <location>
        <begin position="112"/>
        <end position="127"/>
    </location>
</feature>